<dbReference type="OrthoDB" id="6369087at2759"/>
<dbReference type="SUPFAM" id="SSF56219">
    <property type="entry name" value="DNase I-like"/>
    <property type="match status" value="1"/>
</dbReference>
<protein>
    <submittedName>
        <fullName evidence="4">Uncharacterized protein LOC115874434</fullName>
    </submittedName>
</protein>
<dbReference type="AlphaFoldDB" id="A0A6J2X2U9"/>
<evidence type="ECO:0000313" key="3">
    <source>
        <dbReference type="Proteomes" id="UP000504635"/>
    </source>
</evidence>
<accession>A0A6J2X2U9</accession>
<dbReference type="InterPro" id="IPR005135">
    <property type="entry name" value="Endo/exonuclease/phosphatase"/>
</dbReference>
<dbReference type="KEGG" id="soy:115874434"/>
<evidence type="ECO:0000259" key="2">
    <source>
        <dbReference type="Pfam" id="PF14529"/>
    </source>
</evidence>
<feature type="region of interest" description="Disordered" evidence="1">
    <location>
        <begin position="1"/>
        <end position="20"/>
    </location>
</feature>
<name>A0A6J2X2U9_SITOR</name>
<dbReference type="InterPro" id="IPR027124">
    <property type="entry name" value="Swc5/CFDP1/2"/>
</dbReference>
<keyword evidence="3" id="KW-1185">Reference proteome</keyword>
<dbReference type="RefSeq" id="XP_030745457.1">
    <property type="nucleotide sequence ID" value="XM_030889597.1"/>
</dbReference>
<feature type="domain" description="Endonuclease/exonuclease/phosphatase" evidence="2">
    <location>
        <begin position="58"/>
        <end position="198"/>
    </location>
</feature>
<reference evidence="4" key="1">
    <citation type="submission" date="2025-08" db="UniProtKB">
        <authorList>
            <consortium name="RefSeq"/>
        </authorList>
    </citation>
    <scope>IDENTIFICATION</scope>
    <source>
        <tissue evidence="4">Gonads</tissue>
    </source>
</reference>
<dbReference type="PANTHER" id="PTHR23227:SF85">
    <property type="entry name" value="CRANIOFACIAL DEVELOPMENT PROTEIN 2"/>
    <property type="match status" value="1"/>
</dbReference>
<dbReference type="GO" id="GO:0003824">
    <property type="term" value="F:catalytic activity"/>
    <property type="evidence" value="ECO:0007669"/>
    <property type="project" value="InterPro"/>
</dbReference>
<organism evidence="3 4">
    <name type="scientific">Sitophilus oryzae</name>
    <name type="common">Rice weevil</name>
    <name type="synonym">Curculio oryzae</name>
    <dbReference type="NCBI Taxonomy" id="7048"/>
    <lineage>
        <taxon>Eukaryota</taxon>
        <taxon>Metazoa</taxon>
        <taxon>Ecdysozoa</taxon>
        <taxon>Arthropoda</taxon>
        <taxon>Hexapoda</taxon>
        <taxon>Insecta</taxon>
        <taxon>Pterygota</taxon>
        <taxon>Neoptera</taxon>
        <taxon>Endopterygota</taxon>
        <taxon>Coleoptera</taxon>
        <taxon>Polyphaga</taxon>
        <taxon>Cucujiformia</taxon>
        <taxon>Curculionidae</taxon>
        <taxon>Dryophthorinae</taxon>
        <taxon>Sitophilus</taxon>
    </lineage>
</organism>
<dbReference type="CDD" id="cd09076">
    <property type="entry name" value="L1-EN"/>
    <property type="match status" value="1"/>
</dbReference>
<evidence type="ECO:0000313" key="4">
    <source>
        <dbReference type="RefSeq" id="XP_030745457.1"/>
    </source>
</evidence>
<dbReference type="InParanoid" id="A0A6J2X2U9"/>
<dbReference type="InterPro" id="IPR036691">
    <property type="entry name" value="Endo/exonu/phosph_ase_sf"/>
</dbReference>
<dbReference type="GeneID" id="115874434"/>
<proteinExistence type="predicted"/>
<evidence type="ECO:0000256" key="1">
    <source>
        <dbReference type="SAM" id="MobiDB-lite"/>
    </source>
</evidence>
<dbReference type="Pfam" id="PF14529">
    <property type="entry name" value="Exo_endo_phos_2"/>
    <property type="match status" value="1"/>
</dbReference>
<dbReference type="Proteomes" id="UP000504635">
    <property type="component" value="Unplaced"/>
</dbReference>
<dbReference type="Gene3D" id="3.60.10.10">
    <property type="entry name" value="Endonuclease/exonuclease/phosphatase"/>
    <property type="match status" value="1"/>
</dbReference>
<dbReference type="PANTHER" id="PTHR23227">
    <property type="entry name" value="BUCENTAUR RELATED"/>
    <property type="match status" value="1"/>
</dbReference>
<gene>
    <name evidence="4" type="primary">LOC115874434</name>
</gene>
<sequence>MAEVRTKYNSGVSPPIGSPGRTVVTDMSNATDTKNTLLRKPIKIGIWNVQSMFTRGKIHNVYAPTVDSDDEEVKSFYKEIDDVMKLTKNKDVTLLLGDMNVKIGQGSCGKLIGRYGLGERNERGDRLLQYCQENSMIITNTFFKLPKRRLYTWKSPRDNENRIVRNQIDYIILNQRYRNAMKSVKTYPGADVGSDHNLLVTEIMVKLKKLKVLSNQRSIDTSLLRSNNAKVKVYQGINENLSKLINCCSATQSQPEDMWQSLKSAIIEPCKKYLKPEKRTMRNDWMTDEILMLMGERRNLKNTEEYKRIQKVIKYKCRQAREEWITEECTEIENLQRLHDSHNGDIVLDIKDQLTLWEQYIETLFNHQREEITTSTNNEMGPSILKKEVQAAIKAAKDGKVPGPEDLPADALKLIEMNNT</sequence>